<dbReference type="EMBL" id="KN840629">
    <property type="protein sequence ID" value="KIP03181.1"/>
    <property type="molecule type" value="Genomic_DNA"/>
</dbReference>
<reference evidence="1 2" key="1">
    <citation type="journal article" date="2014" name="PLoS Genet.">
        <title>Analysis of the Phlebiopsis gigantea genome, transcriptome and secretome provides insight into its pioneer colonization strategies of wood.</title>
        <authorList>
            <person name="Hori C."/>
            <person name="Ishida T."/>
            <person name="Igarashi K."/>
            <person name="Samejima M."/>
            <person name="Suzuki H."/>
            <person name="Master E."/>
            <person name="Ferreira P."/>
            <person name="Ruiz-Duenas F.J."/>
            <person name="Held B."/>
            <person name="Canessa P."/>
            <person name="Larrondo L.F."/>
            <person name="Schmoll M."/>
            <person name="Druzhinina I.S."/>
            <person name="Kubicek C.P."/>
            <person name="Gaskell J.A."/>
            <person name="Kersten P."/>
            <person name="St John F."/>
            <person name="Glasner J."/>
            <person name="Sabat G."/>
            <person name="Splinter BonDurant S."/>
            <person name="Syed K."/>
            <person name="Yadav J."/>
            <person name="Mgbeahuruike A.C."/>
            <person name="Kovalchuk A."/>
            <person name="Asiegbu F.O."/>
            <person name="Lackner G."/>
            <person name="Hoffmeister D."/>
            <person name="Rencoret J."/>
            <person name="Gutierrez A."/>
            <person name="Sun H."/>
            <person name="Lindquist E."/>
            <person name="Barry K."/>
            <person name="Riley R."/>
            <person name="Grigoriev I.V."/>
            <person name="Henrissat B."/>
            <person name="Kues U."/>
            <person name="Berka R.M."/>
            <person name="Martinez A.T."/>
            <person name="Covert S.F."/>
            <person name="Blanchette R.A."/>
            <person name="Cullen D."/>
        </authorList>
    </citation>
    <scope>NUCLEOTIDE SEQUENCE [LARGE SCALE GENOMIC DNA]</scope>
    <source>
        <strain evidence="1 2">11061_1 CR5-6</strain>
    </source>
</reference>
<sequence length="343" mass="36352">MALGRRRFLAALNEGPDTVGIFRSKTVSVIVQPSDMSPVEAPNHHPISATGDTPTPFQLPQSSSGAIGEILGFRAQRYQLGLVFGGGTHAGPRSLRAQLFRHRRREGPAGITRVGGPDADALWLRGSSSSAEAIVVHKNGLLSRANHTRATFHERLAVYCVQYFLEAGIAAEGLMQVGARDSTFVRCRHPGTVTVAYVGHRNAASYNCLPVHRGGAGTVSGSDVRFVPSPLSQSHAARERGKRRGPPVLRYETAGLLGSALAVRPTSALLPKSFPTDSRGADDIRQSLRLPSSYGGAYEAAVGPGDAGGDDVRKLTACCSTDAMQPSVSKLDSTYDTDAPRTD</sequence>
<proteinExistence type="predicted"/>
<evidence type="ECO:0000313" key="2">
    <source>
        <dbReference type="Proteomes" id="UP000053257"/>
    </source>
</evidence>
<dbReference type="Proteomes" id="UP000053257">
    <property type="component" value="Unassembled WGS sequence"/>
</dbReference>
<dbReference type="AlphaFoldDB" id="A0A0C3RS87"/>
<accession>A0A0C3RS87</accession>
<protein>
    <submittedName>
        <fullName evidence="1">Uncharacterized protein</fullName>
    </submittedName>
</protein>
<name>A0A0C3RS87_PHLG1</name>
<gene>
    <name evidence="1" type="ORF">PHLGIDRAFT_16038</name>
</gene>
<organism evidence="1 2">
    <name type="scientific">Phlebiopsis gigantea (strain 11061_1 CR5-6)</name>
    <name type="common">White-rot fungus</name>
    <name type="synonym">Peniophora gigantea</name>
    <dbReference type="NCBI Taxonomy" id="745531"/>
    <lineage>
        <taxon>Eukaryota</taxon>
        <taxon>Fungi</taxon>
        <taxon>Dikarya</taxon>
        <taxon>Basidiomycota</taxon>
        <taxon>Agaricomycotina</taxon>
        <taxon>Agaricomycetes</taxon>
        <taxon>Polyporales</taxon>
        <taxon>Phanerochaetaceae</taxon>
        <taxon>Phlebiopsis</taxon>
    </lineage>
</organism>
<keyword evidence="2" id="KW-1185">Reference proteome</keyword>
<dbReference type="HOGENOM" id="CLU_809198_0_0_1"/>
<evidence type="ECO:0000313" key="1">
    <source>
        <dbReference type="EMBL" id="KIP03181.1"/>
    </source>
</evidence>